<dbReference type="InterPro" id="IPR004147">
    <property type="entry name" value="ABC1_dom"/>
</dbReference>
<sequence length="390" mass="44025">MGENSETTQSRRRRHRTLDHSRRPGDPTPTQRRRHCDLTPTVVALPYPLKAEAHKTPDSVPLVSLTLRRSSSSRCSPIRVSDVIVRVRLHSRLKFVRLQPLSTACIKVAQAISARPDLMPPEYLDELSLLQDKIAPFSTEVAFNSIEKELNLPIDELFAKISPEPIAAASLGQVVFVLSKSDSFNNVVVYWGAHFRHKKRRQSGNSSGMNVNNSQQHQQQVDGSHNVLSSSSSDDPAIGHEYEVFLSFRGAEIRKSFTDYLYHSLIDAGIRTFRDNEELHVGEEIGPKLMKSIKQSKIGIPIFSAYYASSKWCLMEVAEMVKSMKDSKQLIMPIFLDVTLDAVQHQTGSYAKPFSRHEKKVGQEKVRAWRDALKEVVKRKGLELDRLANG</sequence>
<dbReference type="FunFam" id="3.40.50.10140:FF:000007">
    <property type="entry name" value="Disease resistance protein (TIR-NBS-LRR class)"/>
    <property type="match status" value="1"/>
</dbReference>
<dbReference type="Pfam" id="PF03109">
    <property type="entry name" value="ABC1"/>
    <property type="match status" value="1"/>
</dbReference>
<dbReference type="InterPro" id="IPR000157">
    <property type="entry name" value="TIR_dom"/>
</dbReference>
<evidence type="ECO:0000256" key="2">
    <source>
        <dbReference type="ARBA" id="ARBA00022801"/>
    </source>
</evidence>
<feature type="compositionally biased region" description="Low complexity" evidence="5">
    <location>
        <begin position="203"/>
        <end position="220"/>
    </location>
</feature>
<dbReference type="PANTHER" id="PTHR32009">
    <property type="entry name" value="TMV RESISTANCE PROTEIN N-LIKE"/>
    <property type="match status" value="1"/>
</dbReference>
<evidence type="ECO:0000313" key="8">
    <source>
        <dbReference type="Proteomes" id="UP000197138"/>
    </source>
</evidence>
<comment type="catalytic activity">
    <reaction evidence="4">
        <text>NAD(+) + H2O = ADP-D-ribose + nicotinamide + H(+)</text>
        <dbReference type="Rhea" id="RHEA:16301"/>
        <dbReference type="ChEBI" id="CHEBI:15377"/>
        <dbReference type="ChEBI" id="CHEBI:15378"/>
        <dbReference type="ChEBI" id="CHEBI:17154"/>
        <dbReference type="ChEBI" id="CHEBI:57540"/>
        <dbReference type="ChEBI" id="CHEBI:57967"/>
        <dbReference type="EC" id="3.2.2.6"/>
    </reaction>
    <physiologicalReaction direction="left-to-right" evidence="4">
        <dbReference type="Rhea" id="RHEA:16302"/>
    </physiologicalReaction>
</comment>
<feature type="region of interest" description="Disordered" evidence="5">
    <location>
        <begin position="1"/>
        <end position="34"/>
    </location>
</feature>
<dbReference type="GO" id="GO:0061809">
    <property type="term" value="F:NAD+ nucleosidase activity, cyclic ADP-ribose generating"/>
    <property type="evidence" value="ECO:0007669"/>
    <property type="project" value="UniProtKB-EC"/>
</dbReference>
<reference evidence="8" key="1">
    <citation type="journal article" date="2017" name="Plant J.">
        <title>The pomegranate (Punica granatum L.) genome and the genomics of punicalagin biosynthesis.</title>
        <authorList>
            <person name="Qin G."/>
            <person name="Xu C."/>
            <person name="Ming R."/>
            <person name="Tang H."/>
            <person name="Guyot R."/>
            <person name="Kramer E.M."/>
            <person name="Hu Y."/>
            <person name="Yi X."/>
            <person name="Qi Y."/>
            <person name="Xu X."/>
            <person name="Gao Z."/>
            <person name="Pan H."/>
            <person name="Jian J."/>
            <person name="Tian Y."/>
            <person name="Yue Z."/>
            <person name="Xu Y."/>
        </authorList>
    </citation>
    <scope>NUCLEOTIDE SEQUENCE [LARGE SCALE GENOMIC DNA]</scope>
    <source>
        <strain evidence="8">cv. Dabenzi</strain>
    </source>
</reference>
<comment type="caution">
    <text evidence="7">The sequence shown here is derived from an EMBL/GenBank/DDBJ whole genome shotgun (WGS) entry which is preliminary data.</text>
</comment>
<evidence type="ECO:0000256" key="3">
    <source>
        <dbReference type="ARBA" id="ARBA00023027"/>
    </source>
</evidence>
<dbReference type="Proteomes" id="UP000197138">
    <property type="component" value="Unassembled WGS sequence"/>
</dbReference>
<dbReference type="EC" id="3.2.2.6" evidence="1"/>
<dbReference type="PROSITE" id="PS50104">
    <property type="entry name" value="TIR"/>
    <property type="match status" value="1"/>
</dbReference>
<dbReference type="Gene3D" id="3.40.50.10140">
    <property type="entry name" value="Toll/interleukin-1 receptor homology (TIR) domain"/>
    <property type="match status" value="1"/>
</dbReference>
<evidence type="ECO:0000256" key="1">
    <source>
        <dbReference type="ARBA" id="ARBA00011982"/>
    </source>
</evidence>
<name>A0A218X5S0_PUNGR</name>
<keyword evidence="3" id="KW-0520">NAD</keyword>
<evidence type="ECO:0000256" key="5">
    <source>
        <dbReference type="SAM" id="MobiDB-lite"/>
    </source>
</evidence>
<dbReference type="SMART" id="SM00255">
    <property type="entry name" value="TIR"/>
    <property type="match status" value="1"/>
</dbReference>
<accession>A0A218X5S0</accession>
<dbReference type="AlphaFoldDB" id="A0A218X5S0"/>
<protein>
    <recommendedName>
        <fullName evidence="1">ADP-ribosyl cyclase/cyclic ADP-ribose hydrolase</fullName>
        <ecNumber evidence="1">3.2.2.6</ecNumber>
    </recommendedName>
</protein>
<dbReference type="EMBL" id="MTKT01002229">
    <property type="protein sequence ID" value="OWM80263.1"/>
    <property type="molecule type" value="Genomic_DNA"/>
</dbReference>
<feature type="domain" description="TIR" evidence="6">
    <location>
        <begin position="240"/>
        <end position="373"/>
    </location>
</feature>
<evidence type="ECO:0000259" key="6">
    <source>
        <dbReference type="PROSITE" id="PS50104"/>
    </source>
</evidence>
<dbReference type="InterPro" id="IPR035897">
    <property type="entry name" value="Toll_tir_struct_dom_sf"/>
</dbReference>
<dbReference type="Pfam" id="PF01582">
    <property type="entry name" value="TIR"/>
    <property type="match status" value="1"/>
</dbReference>
<feature type="region of interest" description="Disordered" evidence="5">
    <location>
        <begin position="200"/>
        <end position="235"/>
    </location>
</feature>
<proteinExistence type="predicted"/>
<evidence type="ECO:0000256" key="4">
    <source>
        <dbReference type="ARBA" id="ARBA00047304"/>
    </source>
</evidence>
<dbReference type="PANTHER" id="PTHR32009:SF39">
    <property type="entry name" value="TIR DOMAIN-CONTAINING PROTEIN"/>
    <property type="match status" value="1"/>
</dbReference>
<evidence type="ECO:0000313" key="7">
    <source>
        <dbReference type="EMBL" id="OWM80263.1"/>
    </source>
</evidence>
<gene>
    <name evidence="7" type="ORF">CDL15_Pgr019543</name>
</gene>
<organism evidence="7 8">
    <name type="scientific">Punica granatum</name>
    <name type="common">Pomegranate</name>
    <dbReference type="NCBI Taxonomy" id="22663"/>
    <lineage>
        <taxon>Eukaryota</taxon>
        <taxon>Viridiplantae</taxon>
        <taxon>Streptophyta</taxon>
        <taxon>Embryophyta</taxon>
        <taxon>Tracheophyta</taxon>
        <taxon>Spermatophyta</taxon>
        <taxon>Magnoliopsida</taxon>
        <taxon>eudicotyledons</taxon>
        <taxon>Gunneridae</taxon>
        <taxon>Pentapetalae</taxon>
        <taxon>rosids</taxon>
        <taxon>malvids</taxon>
        <taxon>Myrtales</taxon>
        <taxon>Lythraceae</taxon>
        <taxon>Punica</taxon>
    </lineage>
</organism>
<keyword evidence="2" id="KW-0378">Hydrolase</keyword>
<dbReference type="SUPFAM" id="SSF52200">
    <property type="entry name" value="Toll/Interleukin receptor TIR domain"/>
    <property type="match status" value="1"/>
</dbReference>
<dbReference type="GO" id="GO:0007165">
    <property type="term" value="P:signal transduction"/>
    <property type="evidence" value="ECO:0007669"/>
    <property type="project" value="InterPro"/>
</dbReference>